<evidence type="ECO:0000259" key="10">
    <source>
        <dbReference type="SMART" id="SM00382"/>
    </source>
</evidence>
<dbReference type="EMBL" id="CP011232">
    <property type="protein sequence ID" value="AKI98200.1"/>
    <property type="molecule type" value="Genomic_DNA"/>
</dbReference>
<comment type="domain">
    <text evidence="9">Has 3 domains, the large (RuvB-L) and small ATPase (RuvB-S) domains and the C-terminal head (RuvB-H) domain. The head domain binds DNA, while the ATPase domains jointly bind ATP, ADP or are empty depending on the state of the subunit in the translocation cycle. During a single DNA translocation step the structure of each domain remains the same, but their relative positions change.</text>
</comment>
<evidence type="ECO:0000256" key="6">
    <source>
        <dbReference type="ARBA" id="ARBA00023125"/>
    </source>
</evidence>
<feature type="binding site" evidence="9">
    <location>
        <position position="63"/>
    </location>
    <ligand>
        <name>ATP</name>
        <dbReference type="ChEBI" id="CHEBI:30616"/>
    </ligand>
</feature>
<dbReference type="InterPro" id="IPR004605">
    <property type="entry name" value="DNA_helicase_Holl-junc_RuvB"/>
</dbReference>
<dbReference type="GO" id="GO:0009378">
    <property type="term" value="F:four-way junction helicase activity"/>
    <property type="evidence" value="ECO:0007669"/>
    <property type="project" value="InterPro"/>
</dbReference>
<dbReference type="InterPro" id="IPR008823">
    <property type="entry name" value="RuvB_wg_C"/>
</dbReference>
<organism evidence="11 12">
    <name type="scientific">Kosmotoga pacifica</name>
    <dbReference type="NCBI Taxonomy" id="1330330"/>
    <lineage>
        <taxon>Bacteria</taxon>
        <taxon>Thermotogati</taxon>
        <taxon>Thermotogota</taxon>
        <taxon>Thermotogae</taxon>
        <taxon>Kosmotogales</taxon>
        <taxon>Kosmotogaceae</taxon>
        <taxon>Kosmotoga</taxon>
    </lineage>
</organism>
<comment type="caution">
    <text evidence="9">Lacks conserved residue(s) required for the propagation of feature annotation.</text>
</comment>
<dbReference type="KEGG" id="kpf:IX53_01875"/>
<feature type="binding site" evidence="9">
    <location>
        <position position="67"/>
    </location>
    <ligand>
        <name>ATP</name>
        <dbReference type="ChEBI" id="CHEBI:30616"/>
    </ligand>
</feature>
<feature type="binding site" evidence="9">
    <location>
        <position position="172"/>
    </location>
    <ligand>
        <name>ATP</name>
        <dbReference type="ChEBI" id="CHEBI:30616"/>
    </ligand>
</feature>
<dbReference type="Gene3D" id="1.10.8.60">
    <property type="match status" value="1"/>
</dbReference>
<sequence>MDRERFLSPGELKEDYIIRSLRPGRLEEYIGQKNVKERLQIAIEAAKVRREPLDHVLLAGPPGLGKTTLSHIIANEMGTNIYITSGPVIEKQGDLAAILTGLERGDVLFIDEIHRLGRAIEEILYSAMEDFQLDIMIGKGPSARSIRLDLNPFTLVGATTRSGLIGAPLRNRFGMVLEMEFYRTEELEEIINRSARLLEVEIEAEAARLLAMRSRGTPRIANRLLRRVRDFATVDGSNKITAGMVSRAMKVMGIDNEGLDDMDRKILRVLIENYEGGPAGLKAIAASVGVEPETISEVYEPYLLQAGFLVRTHRGRAITEKAYRHLGLKPNRPGTLFDEM</sequence>
<dbReference type="NCBIfam" id="TIGR00635">
    <property type="entry name" value="ruvB"/>
    <property type="match status" value="1"/>
</dbReference>
<keyword evidence="1 9" id="KW-0963">Cytoplasm</keyword>
<dbReference type="NCBIfam" id="NF000868">
    <property type="entry name" value="PRK00080.1"/>
    <property type="match status" value="1"/>
</dbReference>
<dbReference type="RefSeq" id="WP_047755364.1">
    <property type="nucleotide sequence ID" value="NZ_CAJUHA010000004.1"/>
</dbReference>
<keyword evidence="2 9" id="KW-0547">Nucleotide-binding</keyword>
<keyword evidence="7 9" id="KW-0233">DNA recombination</keyword>
<keyword evidence="6 9" id="KW-0238">DNA-binding</keyword>
<dbReference type="InterPro" id="IPR003593">
    <property type="entry name" value="AAA+_ATPase"/>
</dbReference>
<evidence type="ECO:0000256" key="7">
    <source>
        <dbReference type="ARBA" id="ARBA00023172"/>
    </source>
</evidence>
<comment type="subunit">
    <text evidence="9">Homohexamer. Forms an RuvA(8)-RuvB(12)-Holliday junction (HJ) complex. HJ DNA is sandwiched between 2 RuvA tetramers; dsDNA enters through RuvA and exits via RuvB. An RuvB hexamer assembles on each DNA strand where it exits the tetramer. Each RuvB hexamer is contacted by two RuvA subunits (via domain III) on 2 adjacent RuvB subunits; this complex drives branch migration. In the full resolvosome a probable DNA-RuvA(4)-RuvB(12)-RuvC(2) complex forms which resolves the HJ.</text>
</comment>
<dbReference type="Pfam" id="PF17864">
    <property type="entry name" value="AAA_lid_4"/>
    <property type="match status" value="1"/>
</dbReference>
<feature type="binding site" evidence="9">
    <location>
        <position position="66"/>
    </location>
    <ligand>
        <name>ATP</name>
        <dbReference type="ChEBI" id="CHEBI:30616"/>
    </ligand>
</feature>
<evidence type="ECO:0000256" key="4">
    <source>
        <dbReference type="ARBA" id="ARBA00022801"/>
    </source>
</evidence>
<evidence type="ECO:0000313" key="12">
    <source>
        <dbReference type="Proteomes" id="UP000035159"/>
    </source>
</evidence>
<name>A0A0G2Z9B8_9BACT</name>
<dbReference type="PANTHER" id="PTHR42848">
    <property type="match status" value="1"/>
</dbReference>
<comment type="subcellular location">
    <subcellularLocation>
        <location evidence="9">Cytoplasm</location>
    </subcellularLocation>
</comment>
<feature type="binding site" evidence="9">
    <location>
        <position position="67"/>
    </location>
    <ligand>
        <name>Mg(2+)</name>
        <dbReference type="ChEBI" id="CHEBI:18420"/>
    </ligand>
</feature>
<feature type="binding site" evidence="9">
    <location>
        <position position="22"/>
    </location>
    <ligand>
        <name>ATP</name>
        <dbReference type="ChEBI" id="CHEBI:30616"/>
    </ligand>
</feature>
<dbReference type="GO" id="GO:0016887">
    <property type="term" value="F:ATP hydrolysis activity"/>
    <property type="evidence" value="ECO:0007669"/>
    <property type="project" value="RHEA"/>
</dbReference>
<feature type="binding site" evidence="9">
    <location>
        <position position="182"/>
    </location>
    <ligand>
        <name>ATP</name>
        <dbReference type="ChEBI" id="CHEBI:30616"/>
    </ligand>
</feature>
<dbReference type="GO" id="GO:0005524">
    <property type="term" value="F:ATP binding"/>
    <property type="evidence" value="ECO:0007669"/>
    <property type="project" value="UniProtKB-UniRule"/>
</dbReference>
<dbReference type="Pfam" id="PF05496">
    <property type="entry name" value="RuvB_N"/>
    <property type="match status" value="1"/>
</dbReference>
<dbReference type="SUPFAM" id="SSF52540">
    <property type="entry name" value="P-loop containing nucleoside triphosphate hydrolases"/>
    <property type="match status" value="1"/>
</dbReference>
<feature type="domain" description="AAA+ ATPase" evidence="10">
    <location>
        <begin position="52"/>
        <end position="183"/>
    </location>
</feature>
<dbReference type="GO" id="GO:0006310">
    <property type="term" value="P:DNA recombination"/>
    <property type="evidence" value="ECO:0007669"/>
    <property type="project" value="UniProtKB-UniRule"/>
</dbReference>
<evidence type="ECO:0000256" key="5">
    <source>
        <dbReference type="ARBA" id="ARBA00022840"/>
    </source>
</evidence>
<dbReference type="GO" id="GO:0005737">
    <property type="term" value="C:cytoplasm"/>
    <property type="evidence" value="ECO:0007669"/>
    <property type="project" value="UniProtKB-SubCell"/>
</dbReference>
<dbReference type="AlphaFoldDB" id="A0A0G2Z9B8"/>
<keyword evidence="4 9" id="KW-0378">Hydrolase</keyword>
<proteinExistence type="inferred from homology"/>
<dbReference type="PATRIC" id="fig|1330330.3.peg.385"/>
<dbReference type="Gene3D" id="1.10.10.10">
    <property type="entry name" value="Winged helix-like DNA-binding domain superfamily/Winged helix DNA-binding domain"/>
    <property type="match status" value="1"/>
</dbReference>
<dbReference type="GO" id="GO:0006281">
    <property type="term" value="P:DNA repair"/>
    <property type="evidence" value="ECO:0007669"/>
    <property type="project" value="UniProtKB-UniRule"/>
</dbReference>
<dbReference type="GO" id="GO:0000400">
    <property type="term" value="F:four-way junction DNA binding"/>
    <property type="evidence" value="ECO:0007669"/>
    <property type="project" value="UniProtKB-UniRule"/>
</dbReference>
<dbReference type="EC" id="3.6.4.-" evidence="9"/>
<feature type="region of interest" description="Small ATPAse domain (RuvB-S)" evidence="9">
    <location>
        <begin position="183"/>
        <end position="253"/>
    </location>
</feature>
<feature type="binding site" evidence="9">
    <location>
        <position position="219"/>
    </location>
    <ligand>
        <name>ATP</name>
        <dbReference type="ChEBI" id="CHEBI:30616"/>
    </ligand>
</feature>
<dbReference type="Proteomes" id="UP000035159">
    <property type="component" value="Chromosome"/>
</dbReference>
<evidence type="ECO:0000313" key="11">
    <source>
        <dbReference type="EMBL" id="AKI98200.1"/>
    </source>
</evidence>
<gene>
    <name evidence="9" type="primary">ruvB</name>
    <name evidence="11" type="ORF">IX53_01875</name>
</gene>
<keyword evidence="8 9" id="KW-0234">DNA repair</keyword>
<dbReference type="Gene3D" id="3.40.50.300">
    <property type="entry name" value="P-loop containing nucleotide triphosphate hydrolases"/>
    <property type="match status" value="1"/>
</dbReference>
<keyword evidence="3 9" id="KW-0227">DNA damage</keyword>
<keyword evidence="5 9" id="KW-0067">ATP-binding</keyword>
<feature type="binding site" evidence="9">
    <location>
        <begin position="129"/>
        <end position="131"/>
    </location>
    <ligand>
        <name>ATP</name>
        <dbReference type="ChEBI" id="CHEBI:30616"/>
    </ligand>
</feature>
<feature type="binding site" evidence="9">
    <location>
        <position position="311"/>
    </location>
    <ligand>
        <name>DNA</name>
        <dbReference type="ChEBI" id="CHEBI:16991"/>
    </ligand>
</feature>
<dbReference type="SUPFAM" id="SSF46785">
    <property type="entry name" value="Winged helix' DNA-binding domain"/>
    <property type="match status" value="1"/>
</dbReference>
<feature type="binding site" evidence="9">
    <location>
        <position position="68"/>
    </location>
    <ligand>
        <name>ATP</name>
        <dbReference type="ChEBI" id="CHEBI:30616"/>
    </ligand>
</feature>
<dbReference type="OrthoDB" id="9804478at2"/>
<feature type="binding site" evidence="9">
    <location>
        <position position="316"/>
    </location>
    <ligand>
        <name>DNA</name>
        <dbReference type="ChEBI" id="CHEBI:16991"/>
    </ligand>
</feature>
<evidence type="ECO:0000256" key="2">
    <source>
        <dbReference type="ARBA" id="ARBA00022741"/>
    </source>
</evidence>
<comment type="similarity">
    <text evidence="9">Belongs to the RuvB family.</text>
</comment>
<dbReference type="InterPro" id="IPR041445">
    <property type="entry name" value="AAA_lid_4"/>
</dbReference>
<evidence type="ECO:0000256" key="3">
    <source>
        <dbReference type="ARBA" id="ARBA00022763"/>
    </source>
</evidence>
<dbReference type="PANTHER" id="PTHR42848:SF1">
    <property type="entry name" value="HOLLIDAY JUNCTION BRANCH MIGRATION COMPLEX SUBUNIT RUVB"/>
    <property type="match status" value="1"/>
</dbReference>
<dbReference type="HAMAP" id="MF_00016">
    <property type="entry name" value="DNA_HJ_migration_RuvB"/>
    <property type="match status" value="1"/>
</dbReference>
<feature type="region of interest" description="Head domain (RuvB-H)" evidence="9">
    <location>
        <begin position="256"/>
        <end position="340"/>
    </location>
</feature>
<protein>
    <recommendedName>
        <fullName evidence="9">Holliday junction branch migration complex subunit RuvB</fullName>
        <ecNumber evidence="9">3.6.4.-</ecNumber>
    </recommendedName>
</protein>
<accession>A0A0G2Z9B8</accession>
<reference evidence="11 12" key="1">
    <citation type="submission" date="2015-04" db="EMBL/GenBank/DDBJ databases">
        <title>Complete Genome Sequence of Kosmotoga pacifica SLHLJ1.</title>
        <authorList>
            <person name="Jiang L.J."/>
            <person name="Shao Z.Z."/>
            <person name="Jebbar M."/>
        </authorList>
    </citation>
    <scope>NUCLEOTIDE SEQUENCE [LARGE SCALE GENOMIC DNA]</scope>
    <source>
        <strain evidence="11 12">SLHLJ1</strain>
    </source>
</reference>
<comment type="catalytic activity">
    <reaction evidence="9">
        <text>ATP + H2O = ADP + phosphate + H(+)</text>
        <dbReference type="Rhea" id="RHEA:13065"/>
        <dbReference type="ChEBI" id="CHEBI:15377"/>
        <dbReference type="ChEBI" id="CHEBI:15378"/>
        <dbReference type="ChEBI" id="CHEBI:30616"/>
        <dbReference type="ChEBI" id="CHEBI:43474"/>
        <dbReference type="ChEBI" id="CHEBI:456216"/>
    </reaction>
</comment>
<dbReference type="SMART" id="SM00382">
    <property type="entry name" value="AAA"/>
    <property type="match status" value="1"/>
</dbReference>
<dbReference type="InterPro" id="IPR027417">
    <property type="entry name" value="P-loop_NTPase"/>
</dbReference>
<dbReference type="InterPro" id="IPR036388">
    <property type="entry name" value="WH-like_DNA-bd_sf"/>
</dbReference>
<comment type="function">
    <text evidence="9">The RuvA-RuvB-RuvC complex processes Holliday junction (HJ) DNA during genetic recombination and DNA repair, while the RuvA-RuvB complex plays an important role in the rescue of blocked DNA replication forks via replication fork reversal (RFR). RuvA specifically binds to HJ cruciform DNA, conferring on it an open structure. The RuvB hexamer acts as an ATP-dependent pump, pulling dsDNA into and through the RuvAB complex. RuvB forms 2 homohexamers on either side of HJ DNA bound by 1 or 2 RuvA tetramers; 4 subunits per hexamer contact DNA at a time. Coordinated motions by a converter formed by DNA-disengaged RuvB subunits stimulates ATP hydrolysis and nucleotide exchange. Immobilization of the converter enables RuvB to convert the ATP-contained energy into a lever motion, pulling 2 nucleotides of DNA out of the RuvA tetramer per ATP hydrolyzed, thus driving DNA branch migration. The RuvB motors rotate together with the DNA substrate, which together with the progressing nucleotide cycle form the mechanistic basis for DNA recombination by continuous HJ branch migration. Branch migration allows RuvC to scan DNA until it finds its consensus sequence, where it cleaves and resolves cruciform DNA.</text>
</comment>
<dbReference type="InterPro" id="IPR036390">
    <property type="entry name" value="WH_DNA-bd_sf"/>
</dbReference>
<dbReference type="Pfam" id="PF05491">
    <property type="entry name" value="WHD_RuvB"/>
    <property type="match status" value="1"/>
</dbReference>
<keyword evidence="11" id="KW-0347">Helicase</keyword>
<dbReference type="STRING" id="1330330.IX53_01875"/>
<evidence type="ECO:0000256" key="1">
    <source>
        <dbReference type="ARBA" id="ARBA00022490"/>
    </source>
</evidence>
<feature type="binding site" evidence="9">
    <location>
        <position position="21"/>
    </location>
    <ligand>
        <name>ATP</name>
        <dbReference type="ChEBI" id="CHEBI:30616"/>
    </ligand>
</feature>
<dbReference type="CDD" id="cd00009">
    <property type="entry name" value="AAA"/>
    <property type="match status" value="1"/>
</dbReference>
<dbReference type="InterPro" id="IPR008824">
    <property type="entry name" value="RuvB-like_N"/>
</dbReference>
<keyword evidence="12" id="KW-1185">Reference proteome</keyword>
<evidence type="ECO:0000256" key="8">
    <source>
        <dbReference type="ARBA" id="ARBA00023204"/>
    </source>
</evidence>
<dbReference type="GO" id="GO:0048476">
    <property type="term" value="C:Holliday junction resolvase complex"/>
    <property type="evidence" value="ECO:0007669"/>
    <property type="project" value="UniProtKB-UniRule"/>
</dbReference>
<evidence type="ECO:0000256" key="9">
    <source>
        <dbReference type="HAMAP-Rule" id="MF_00016"/>
    </source>
</evidence>